<dbReference type="Pfam" id="PF24462">
    <property type="entry name" value="Ig_F54D1_6"/>
    <property type="match status" value="1"/>
</dbReference>
<dbReference type="SMART" id="SM00723">
    <property type="entry name" value="AMOP"/>
    <property type="match status" value="1"/>
</dbReference>
<protein>
    <submittedName>
        <fullName evidence="3">AMOP domain-containing protein</fullName>
    </submittedName>
</protein>
<dbReference type="PROSITE" id="PS50856">
    <property type="entry name" value="AMOP"/>
    <property type="match status" value="1"/>
</dbReference>
<evidence type="ECO:0000313" key="2">
    <source>
        <dbReference type="Proteomes" id="UP000887565"/>
    </source>
</evidence>
<name>A0A915JKP6_ROMCU</name>
<organism evidence="2 3">
    <name type="scientific">Romanomermis culicivorax</name>
    <name type="common">Nematode worm</name>
    <dbReference type="NCBI Taxonomy" id="13658"/>
    <lineage>
        <taxon>Eukaryota</taxon>
        <taxon>Metazoa</taxon>
        <taxon>Ecdysozoa</taxon>
        <taxon>Nematoda</taxon>
        <taxon>Enoplea</taxon>
        <taxon>Dorylaimia</taxon>
        <taxon>Mermithida</taxon>
        <taxon>Mermithoidea</taxon>
        <taxon>Mermithidae</taxon>
        <taxon>Romanomermis</taxon>
    </lineage>
</organism>
<dbReference type="WBParaSite" id="nRc.2.0.1.t26647-RA">
    <property type="protein sequence ID" value="nRc.2.0.1.t26647-RA"/>
    <property type="gene ID" value="nRc.2.0.1.g26647"/>
</dbReference>
<evidence type="ECO:0000313" key="3">
    <source>
        <dbReference type="WBParaSite" id="nRc.2.0.1.t26647-RA"/>
    </source>
</evidence>
<keyword evidence="2" id="KW-1185">Reference proteome</keyword>
<dbReference type="InterPro" id="IPR005533">
    <property type="entry name" value="AMOP_dom"/>
</dbReference>
<feature type="domain" description="AMOP" evidence="1">
    <location>
        <begin position="276"/>
        <end position="374"/>
    </location>
</feature>
<reference evidence="3" key="1">
    <citation type="submission" date="2022-11" db="UniProtKB">
        <authorList>
            <consortium name="WormBaseParasite"/>
        </authorList>
    </citation>
    <scope>IDENTIFICATION</scope>
</reference>
<dbReference type="Pfam" id="PF03782">
    <property type="entry name" value="AMOP"/>
    <property type="match status" value="1"/>
</dbReference>
<sequence>MVFLTDKMAQLSYVILNYHSLNFAGSDIMGNMKRGRCTIKCFILDRMTIYPDTVNMLGDTVVRINGPCFDKPGGDPPQLFIGENRPASCRIKNSAIAECRMDQFYQWGLKDLFLKYAGSKAYVGTIYYAPVGLDPYGIMIDDLPNLFQNPPPQKIVLRWYTGNFTDSKLRLILYAYEEMKDVKSRKFVNTMQKLVEIDIPLDFTPNVNKSHPRSHALTRSEIWDRLSLHNTFDITRYSFGVLKLTNDQKGIWSPPIPFHWLWSPKDLPEPNQPAIVSEIAARSCIHWFDDDGTQWNFVQHTEYNASCPCLLKQAYADFGRFMPHPRCSRKFRNVGCDVYVGAHDCFLSAQNIIRIPGNQGLASSKRLEHQLAAV</sequence>
<dbReference type="Proteomes" id="UP000887565">
    <property type="component" value="Unplaced"/>
</dbReference>
<evidence type="ECO:0000259" key="1">
    <source>
        <dbReference type="PROSITE" id="PS50856"/>
    </source>
</evidence>
<accession>A0A915JKP6</accession>
<dbReference type="InterPro" id="IPR057018">
    <property type="entry name" value="F54D1_6-like_Ig-like"/>
</dbReference>
<dbReference type="AlphaFoldDB" id="A0A915JKP6"/>
<proteinExistence type="predicted"/>